<feature type="domain" description="DM2" evidence="1">
    <location>
        <begin position="51"/>
        <end position="132"/>
    </location>
</feature>
<proteinExistence type="predicted"/>
<dbReference type="InterPro" id="IPR036885">
    <property type="entry name" value="SWIB_MDM2_dom_sf"/>
</dbReference>
<sequence length="135" mass="16204">MNQQISNIKEIKKKLKKNYIEQQELMRNMSKIVKQSKKNISSKKKNARISEFDKIYSVPEKLRKLLGLDDIQISKQKIIQLMYKYFQENEMIDPKNKEITPSMKVKKILNFDESEIITFNNLQFILKNIYDNDQI</sequence>
<evidence type="ECO:0000259" key="1">
    <source>
        <dbReference type="PROSITE" id="PS51925"/>
    </source>
</evidence>
<protein>
    <recommendedName>
        <fullName evidence="1">DM2 domain-containing protein</fullName>
    </recommendedName>
</protein>
<reference evidence="2" key="1">
    <citation type="journal article" date="2020" name="Nature">
        <title>Giant virus diversity and host interactions through global metagenomics.</title>
        <authorList>
            <person name="Schulz F."/>
            <person name="Roux S."/>
            <person name="Paez-Espino D."/>
            <person name="Jungbluth S."/>
            <person name="Walsh D.A."/>
            <person name="Denef V.J."/>
            <person name="McMahon K.D."/>
            <person name="Konstantinidis K.T."/>
            <person name="Eloe-Fadrosh E.A."/>
            <person name="Kyrpides N.C."/>
            <person name="Woyke T."/>
        </authorList>
    </citation>
    <scope>NUCLEOTIDE SEQUENCE</scope>
    <source>
        <strain evidence="2">GVMAG-S-1014582-52</strain>
    </source>
</reference>
<accession>A0A6C0LQK5</accession>
<evidence type="ECO:0000313" key="2">
    <source>
        <dbReference type="EMBL" id="QHU33019.1"/>
    </source>
</evidence>
<dbReference type="Pfam" id="PF02201">
    <property type="entry name" value="SWIB"/>
    <property type="match status" value="1"/>
</dbReference>
<dbReference type="Gene3D" id="1.10.245.10">
    <property type="entry name" value="SWIB/MDM2 domain"/>
    <property type="match status" value="1"/>
</dbReference>
<dbReference type="AlphaFoldDB" id="A0A6C0LQK5"/>
<dbReference type="InterPro" id="IPR003121">
    <property type="entry name" value="SWIB_MDM2_domain"/>
</dbReference>
<dbReference type="SUPFAM" id="SSF47592">
    <property type="entry name" value="SWIB/MDM2 domain"/>
    <property type="match status" value="1"/>
</dbReference>
<dbReference type="PROSITE" id="PS51925">
    <property type="entry name" value="SWIB_MDM2"/>
    <property type="match status" value="1"/>
</dbReference>
<organism evidence="2">
    <name type="scientific">viral metagenome</name>
    <dbReference type="NCBI Taxonomy" id="1070528"/>
    <lineage>
        <taxon>unclassified sequences</taxon>
        <taxon>metagenomes</taxon>
        <taxon>organismal metagenomes</taxon>
    </lineage>
</organism>
<name>A0A6C0LQK5_9ZZZZ</name>
<dbReference type="EMBL" id="MN740556">
    <property type="protein sequence ID" value="QHU33019.1"/>
    <property type="molecule type" value="Genomic_DNA"/>
</dbReference>